<name>A0ACC1RT24_9APHY</name>
<proteinExistence type="predicted"/>
<comment type="caution">
    <text evidence="1">The sequence shown here is derived from an EMBL/GenBank/DDBJ whole genome shotgun (WGS) entry which is preliminary data.</text>
</comment>
<organism evidence="1 2">
    <name type="scientific">Phlebia brevispora</name>
    <dbReference type="NCBI Taxonomy" id="194682"/>
    <lineage>
        <taxon>Eukaryota</taxon>
        <taxon>Fungi</taxon>
        <taxon>Dikarya</taxon>
        <taxon>Basidiomycota</taxon>
        <taxon>Agaricomycotina</taxon>
        <taxon>Agaricomycetes</taxon>
        <taxon>Polyporales</taxon>
        <taxon>Meruliaceae</taxon>
        <taxon>Phlebia</taxon>
    </lineage>
</organism>
<protein>
    <submittedName>
        <fullName evidence="1">Uncharacterized protein</fullName>
    </submittedName>
</protein>
<reference evidence="1" key="1">
    <citation type="submission" date="2022-07" db="EMBL/GenBank/DDBJ databases">
        <title>Genome Sequence of Phlebia brevispora.</title>
        <authorList>
            <person name="Buettner E."/>
        </authorList>
    </citation>
    <scope>NUCLEOTIDE SEQUENCE</scope>
    <source>
        <strain evidence="1">MPL23</strain>
    </source>
</reference>
<evidence type="ECO:0000313" key="1">
    <source>
        <dbReference type="EMBL" id="KAJ3524029.1"/>
    </source>
</evidence>
<accession>A0ACC1RT24</accession>
<evidence type="ECO:0000313" key="2">
    <source>
        <dbReference type="Proteomes" id="UP001148662"/>
    </source>
</evidence>
<dbReference type="EMBL" id="JANHOG010002379">
    <property type="protein sequence ID" value="KAJ3524029.1"/>
    <property type="molecule type" value="Genomic_DNA"/>
</dbReference>
<keyword evidence="2" id="KW-1185">Reference proteome</keyword>
<sequence>MFEPTNSPAIGSSTSSRSLTTLIRDLHAEFPELEDLNDDSWVQSLASDEARLLHKPQRRHTVPSGTPNASTSLSSLLHELELVATAVKTLPVPRPPSLSAADWEAALESPDSEYFGESILKEEPPRDVILATEEPSVIQPPLDYQPITKTVSGAVSSDSPFSETTTSDIEALEPQTLSLPPRSRSFKNVFSFKRSAPVVRGEDIQPPVPMAKLRSRGITYPNLNTKWRTEQNIVYSIPVEPVSFLLF</sequence>
<dbReference type="Proteomes" id="UP001148662">
    <property type="component" value="Unassembled WGS sequence"/>
</dbReference>
<gene>
    <name evidence="1" type="ORF">NM688_g8633</name>
</gene>